<evidence type="ECO:0000256" key="2">
    <source>
        <dbReference type="SAM" id="SignalP"/>
    </source>
</evidence>
<name>A0A4S3MQF9_9RHOB</name>
<dbReference type="PANTHER" id="PTHR42928:SF5">
    <property type="entry name" value="BLR1237 PROTEIN"/>
    <property type="match status" value="1"/>
</dbReference>
<evidence type="ECO:0000313" key="3">
    <source>
        <dbReference type="EMBL" id="THD84688.1"/>
    </source>
</evidence>
<feature type="chain" id="PRO_5020282780" evidence="2">
    <location>
        <begin position="24"/>
        <end position="332"/>
    </location>
</feature>
<accession>A0A4S3MQF9</accession>
<sequence>MTTNISRRTALRLASGGVAAAFAAPSILRAQGAYPDRPINIVVPFDTGGYNDRLARAFAPFLQERIGQPLNVINRGGAGALLGHTYFLQQPADGYTLLCTSAGPYIPLNILTQDATFKLEDFHMINLPSQDYTLLATSKESGLTDIADVIEKLKADPGSLSIGVQPASADLVNLMILMDANGIPRDGLRIVTFDGGGPARNAVAGAVVDIGLVGGEGFLPLADKITPLLTYDRVQRDNWGGKLVTDINGAEAAFVFGSQRGWGVHASLVKDSPDVYAKILAAIEETSKDPKVIEALTSQQLATTWYGPDESNAQLAASAKVIEQYLDLLKGA</sequence>
<dbReference type="InterPro" id="IPR042100">
    <property type="entry name" value="Bug_dom1"/>
</dbReference>
<dbReference type="RefSeq" id="WP_136393069.1">
    <property type="nucleotide sequence ID" value="NZ_SSND01000001.1"/>
</dbReference>
<evidence type="ECO:0000256" key="1">
    <source>
        <dbReference type="ARBA" id="ARBA00006987"/>
    </source>
</evidence>
<dbReference type="AlphaFoldDB" id="A0A4S3MQF9"/>
<gene>
    <name evidence="3" type="ORF">E7811_02845</name>
</gene>
<dbReference type="EMBL" id="SSND01000001">
    <property type="protein sequence ID" value="THD84688.1"/>
    <property type="molecule type" value="Genomic_DNA"/>
</dbReference>
<keyword evidence="2" id="KW-0732">Signal</keyword>
<dbReference type="Proteomes" id="UP000309450">
    <property type="component" value="Unassembled WGS sequence"/>
</dbReference>
<dbReference type="Pfam" id="PF03401">
    <property type="entry name" value="TctC"/>
    <property type="match status" value="1"/>
</dbReference>
<reference evidence="3 4" key="1">
    <citation type="submission" date="2019-04" db="EMBL/GenBank/DDBJ databases">
        <title>Draft genome sequence of Gemmobacter aestuarii sp. nov.</title>
        <authorList>
            <person name="Hameed A."/>
            <person name="Lin S.-Y."/>
            <person name="Shahina M."/>
            <person name="Lai W.-A."/>
            <person name="Young C.-C."/>
        </authorList>
    </citation>
    <scope>NUCLEOTIDE SEQUENCE [LARGE SCALE GENOMIC DNA]</scope>
    <source>
        <strain evidence="3 4">CC-PW-75</strain>
    </source>
</reference>
<dbReference type="SUPFAM" id="SSF53850">
    <property type="entry name" value="Periplasmic binding protein-like II"/>
    <property type="match status" value="1"/>
</dbReference>
<organism evidence="3 4">
    <name type="scientific">Aliigemmobacter aestuarii</name>
    <dbReference type="NCBI Taxonomy" id="1445661"/>
    <lineage>
        <taxon>Bacteria</taxon>
        <taxon>Pseudomonadati</taxon>
        <taxon>Pseudomonadota</taxon>
        <taxon>Alphaproteobacteria</taxon>
        <taxon>Rhodobacterales</taxon>
        <taxon>Paracoccaceae</taxon>
        <taxon>Aliigemmobacter</taxon>
    </lineage>
</organism>
<dbReference type="PROSITE" id="PS51318">
    <property type="entry name" value="TAT"/>
    <property type="match status" value="1"/>
</dbReference>
<comment type="caution">
    <text evidence="3">The sequence shown here is derived from an EMBL/GenBank/DDBJ whole genome shotgun (WGS) entry which is preliminary data.</text>
</comment>
<feature type="signal peptide" evidence="2">
    <location>
        <begin position="1"/>
        <end position="23"/>
    </location>
</feature>
<dbReference type="PANTHER" id="PTHR42928">
    <property type="entry name" value="TRICARBOXYLATE-BINDING PROTEIN"/>
    <property type="match status" value="1"/>
</dbReference>
<comment type="similarity">
    <text evidence="1">Belongs to the UPF0065 (bug) family.</text>
</comment>
<proteinExistence type="inferred from homology"/>
<protein>
    <submittedName>
        <fullName evidence="3">Tripartite tricarboxylate transporter substrate binding protein</fullName>
    </submittedName>
</protein>
<dbReference type="OrthoDB" id="9780943at2"/>
<dbReference type="InterPro" id="IPR005064">
    <property type="entry name" value="BUG"/>
</dbReference>
<evidence type="ECO:0000313" key="4">
    <source>
        <dbReference type="Proteomes" id="UP000309450"/>
    </source>
</evidence>
<dbReference type="InterPro" id="IPR006311">
    <property type="entry name" value="TAT_signal"/>
</dbReference>
<dbReference type="Gene3D" id="3.40.190.10">
    <property type="entry name" value="Periplasmic binding protein-like II"/>
    <property type="match status" value="1"/>
</dbReference>
<dbReference type="Gene3D" id="3.40.190.150">
    <property type="entry name" value="Bordetella uptake gene, domain 1"/>
    <property type="match status" value="1"/>
</dbReference>
<keyword evidence="4" id="KW-1185">Reference proteome</keyword>